<evidence type="ECO:0000256" key="2">
    <source>
        <dbReference type="ARBA" id="ARBA00022692"/>
    </source>
</evidence>
<feature type="transmembrane region" description="Helical" evidence="6">
    <location>
        <begin position="122"/>
        <end position="145"/>
    </location>
</feature>
<reference evidence="8" key="2">
    <citation type="submission" date="2021-04" db="EMBL/GenBank/DDBJ databases">
        <authorList>
            <person name="Gilroy R."/>
        </authorList>
    </citation>
    <scope>NUCLEOTIDE SEQUENCE</scope>
    <source>
        <strain evidence="8">ChiHjej12B11-16260</strain>
    </source>
</reference>
<name>A0A9D1VQZ3_9BACT</name>
<dbReference type="PANTHER" id="PTHR30414">
    <property type="entry name" value="MINICONDUCTANCE MECHANOSENSITIVE CHANNEL YBDG"/>
    <property type="match status" value="1"/>
</dbReference>
<feature type="domain" description="Mechanosensitive ion channel MscS" evidence="7">
    <location>
        <begin position="203"/>
        <end position="271"/>
    </location>
</feature>
<proteinExistence type="predicted"/>
<feature type="transmembrane region" description="Helical" evidence="6">
    <location>
        <begin position="157"/>
        <end position="178"/>
    </location>
</feature>
<keyword evidence="2 6" id="KW-0812">Transmembrane</keyword>
<feature type="transmembrane region" description="Helical" evidence="6">
    <location>
        <begin position="184"/>
        <end position="201"/>
    </location>
</feature>
<reference evidence="8" key="1">
    <citation type="journal article" date="2021" name="PeerJ">
        <title>Extensive microbial diversity within the chicken gut microbiome revealed by metagenomics and culture.</title>
        <authorList>
            <person name="Gilroy R."/>
            <person name="Ravi A."/>
            <person name="Getino M."/>
            <person name="Pursley I."/>
            <person name="Horton D.L."/>
            <person name="Alikhan N.F."/>
            <person name="Baker D."/>
            <person name="Gharbi K."/>
            <person name="Hall N."/>
            <person name="Watson M."/>
            <person name="Adriaenssens E.M."/>
            <person name="Foster-Nyarko E."/>
            <person name="Jarju S."/>
            <person name="Secka A."/>
            <person name="Antonio M."/>
            <person name="Oren A."/>
            <person name="Chaudhuri R.R."/>
            <person name="La Ragione R."/>
            <person name="Hildebrand F."/>
            <person name="Pallen M.J."/>
        </authorList>
    </citation>
    <scope>NUCLEOTIDE SEQUENCE</scope>
    <source>
        <strain evidence="8">ChiHjej12B11-16260</strain>
    </source>
</reference>
<dbReference type="SUPFAM" id="SSF50182">
    <property type="entry name" value="Sm-like ribonucleoproteins"/>
    <property type="match status" value="1"/>
</dbReference>
<feature type="compositionally biased region" description="Polar residues" evidence="5">
    <location>
        <begin position="450"/>
        <end position="477"/>
    </location>
</feature>
<feature type="transmembrane region" description="Helical" evidence="6">
    <location>
        <begin position="41"/>
        <end position="65"/>
    </location>
</feature>
<evidence type="ECO:0000256" key="5">
    <source>
        <dbReference type="SAM" id="MobiDB-lite"/>
    </source>
</evidence>
<dbReference type="PANTHER" id="PTHR30414:SF0">
    <property type="entry name" value="MINICONDUCTANCE MECHANOSENSITIVE CHANNEL YBDG"/>
    <property type="match status" value="1"/>
</dbReference>
<dbReference type="GO" id="GO:0071470">
    <property type="term" value="P:cellular response to osmotic stress"/>
    <property type="evidence" value="ECO:0007669"/>
    <property type="project" value="InterPro"/>
</dbReference>
<keyword evidence="4 6" id="KW-0472">Membrane</keyword>
<comment type="subcellular location">
    <subcellularLocation>
        <location evidence="1">Membrane</location>
    </subcellularLocation>
</comment>
<dbReference type="InterPro" id="IPR006685">
    <property type="entry name" value="MscS_channel_2nd"/>
</dbReference>
<dbReference type="GO" id="GO:0008381">
    <property type="term" value="F:mechanosensitive monoatomic ion channel activity"/>
    <property type="evidence" value="ECO:0007669"/>
    <property type="project" value="InterPro"/>
</dbReference>
<protein>
    <submittedName>
        <fullName evidence="8">Mechanosensitive ion channel family protein</fullName>
    </submittedName>
</protein>
<organism evidence="8 9">
    <name type="scientific">Candidatus Barnesiella excrementipullorum</name>
    <dbReference type="NCBI Taxonomy" id="2838479"/>
    <lineage>
        <taxon>Bacteria</taxon>
        <taxon>Pseudomonadati</taxon>
        <taxon>Bacteroidota</taxon>
        <taxon>Bacteroidia</taxon>
        <taxon>Bacteroidales</taxon>
        <taxon>Barnesiellaceae</taxon>
        <taxon>Barnesiella</taxon>
    </lineage>
</organism>
<accession>A0A9D1VQZ3</accession>
<dbReference type="Pfam" id="PF00924">
    <property type="entry name" value="MS_channel_2nd"/>
    <property type="match status" value="1"/>
</dbReference>
<dbReference type="InterPro" id="IPR030192">
    <property type="entry name" value="YbdG"/>
</dbReference>
<comment type="caution">
    <text evidence="8">The sequence shown here is derived from an EMBL/GenBank/DDBJ whole genome shotgun (WGS) entry which is preliminary data.</text>
</comment>
<feature type="transmembrane region" description="Helical" evidence="6">
    <location>
        <begin position="86"/>
        <end position="110"/>
    </location>
</feature>
<evidence type="ECO:0000259" key="7">
    <source>
        <dbReference type="Pfam" id="PF00924"/>
    </source>
</evidence>
<sequence length="477" mass="52589">MKIVAETVQSEAFAHSLLDKIRRFLSHCGLPDALQGVYDPWIYTVIVAFAALAAMCILRFFASQLCAKLRHRKKGTLSHEIADSQLIARLLWTLPPLVVLIMLQLAFTHLSPALQFVERLCAIAVVSITVWAINTLITAIWNVISAKGDLRNRPMKGLAQIIQGIFIAMGVIISVSILIDRSPITLITGLGAFAAVLMLIFKDTILGFVSGVQLSQYDMVRKGDWIEIPGTPVNGTVLDVTLNTVKVQNFDNTYITLPPYTLISQPVQNWRGMTESGGRRIMRSYTIDLNTVRFCSPEMLDSLSDIELLKPFIAQKRAEQAAGNVINTDDPAGCVNGSIDTNLGLFRAYLTLYLKNNPNIHGEGYTLIVRSLEPTENGIPLQIYCFTQTTDWVSYESIQSEIFEHIAAIMPRFELYPFQNASGRDYITQSLLSAGYRLEHIAGAPYGMTHDNTPGSTAVTPQPSGSSPSISVQPPTP</sequence>
<gene>
    <name evidence="8" type="ORF">H9982_04015</name>
</gene>
<evidence type="ECO:0000256" key="1">
    <source>
        <dbReference type="ARBA" id="ARBA00004370"/>
    </source>
</evidence>
<evidence type="ECO:0000256" key="3">
    <source>
        <dbReference type="ARBA" id="ARBA00022989"/>
    </source>
</evidence>
<dbReference type="InterPro" id="IPR010920">
    <property type="entry name" value="LSM_dom_sf"/>
</dbReference>
<dbReference type="Proteomes" id="UP000824246">
    <property type="component" value="Unassembled WGS sequence"/>
</dbReference>
<dbReference type="AlphaFoldDB" id="A0A9D1VQZ3"/>
<evidence type="ECO:0000313" key="8">
    <source>
        <dbReference type="EMBL" id="HIX45365.1"/>
    </source>
</evidence>
<evidence type="ECO:0000256" key="4">
    <source>
        <dbReference type="ARBA" id="ARBA00023136"/>
    </source>
</evidence>
<dbReference type="InterPro" id="IPR023408">
    <property type="entry name" value="MscS_beta-dom_sf"/>
</dbReference>
<dbReference type="GO" id="GO:0005886">
    <property type="term" value="C:plasma membrane"/>
    <property type="evidence" value="ECO:0007669"/>
    <property type="project" value="TreeGrafter"/>
</dbReference>
<dbReference type="Gene3D" id="2.30.30.60">
    <property type="match status" value="1"/>
</dbReference>
<evidence type="ECO:0000313" key="9">
    <source>
        <dbReference type="Proteomes" id="UP000824246"/>
    </source>
</evidence>
<evidence type="ECO:0000256" key="6">
    <source>
        <dbReference type="SAM" id="Phobius"/>
    </source>
</evidence>
<keyword evidence="3 6" id="KW-1133">Transmembrane helix</keyword>
<dbReference type="EMBL" id="DXFB01000109">
    <property type="protein sequence ID" value="HIX45365.1"/>
    <property type="molecule type" value="Genomic_DNA"/>
</dbReference>
<feature type="region of interest" description="Disordered" evidence="5">
    <location>
        <begin position="447"/>
        <end position="477"/>
    </location>
</feature>